<organism evidence="4 5">
    <name type="scientific">Eutrema salsugineum</name>
    <name type="common">Saltwater cress</name>
    <name type="synonym">Sisymbrium salsugineum</name>
    <dbReference type="NCBI Taxonomy" id="72664"/>
    <lineage>
        <taxon>Eukaryota</taxon>
        <taxon>Viridiplantae</taxon>
        <taxon>Streptophyta</taxon>
        <taxon>Embryophyta</taxon>
        <taxon>Tracheophyta</taxon>
        <taxon>Spermatophyta</taxon>
        <taxon>Magnoliopsida</taxon>
        <taxon>eudicotyledons</taxon>
        <taxon>Gunneridae</taxon>
        <taxon>Pentapetalae</taxon>
        <taxon>rosids</taxon>
        <taxon>malvids</taxon>
        <taxon>Brassicales</taxon>
        <taxon>Brassicaceae</taxon>
        <taxon>Eutremeae</taxon>
        <taxon>Eutrema</taxon>
    </lineage>
</organism>
<accession>V4MHZ8</accession>
<dbReference type="AlphaFoldDB" id="V4MHZ8"/>
<dbReference type="InterPro" id="IPR000504">
    <property type="entry name" value="RRM_dom"/>
</dbReference>
<name>V4MHZ8_EUTSA</name>
<gene>
    <name evidence="4" type="ORF">EUTSA_v10026891mg</name>
</gene>
<feature type="region of interest" description="Disordered" evidence="2">
    <location>
        <begin position="1"/>
        <end position="70"/>
    </location>
</feature>
<dbReference type="eggNOG" id="KOG4210">
    <property type="taxonomic scope" value="Eukaryota"/>
</dbReference>
<dbReference type="STRING" id="72664.V4MHZ8"/>
<sequence length="226" mass="25217">MEGRGLKACSSSTASTDVEAADLEGTKPLQEAERELQKSEEKSEEIPTTKPKRKKQKMTPEIKEKGTTPVEKNEEKYECCFESKESDVMHSKDHTIFVKGFDPSQARDDIKTALRAHFGTCGKVTRVFVPTQCKTGATLGYVFVDLQSGADKALKLAGSLLGGWSLEVMMAKDISDIFYGLSNLKGCPRCSVILRQRMHKRFITTHGGRCLTPHFKFPLKKKIKEP</sequence>
<reference evidence="4 5" key="1">
    <citation type="journal article" date="2013" name="Front. Plant Sci.">
        <title>The Reference Genome of the Halophytic Plant Eutrema salsugineum.</title>
        <authorList>
            <person name="Yang R."/>
            <person name="Jarvis D.E."/>
            <person name="Chen H."/>
            <person name="Beilstein M.A."/>
            <person name="Grimwood J."/>
            <person name="Jenkins J."/>
            <person name="Shu S."/>
            <person name="Prochnik S."/>
            <person name="Xin M."/>
            <person name="Ma C."/>
            <person name="Schmutz J."/>
            <person name="Wing R.A."/>
            <person name="Mitchell-Olds T."/>
            <person name="Schumaker K.S."/>
            <person name="Wang X."/>
        </authorList>
    </citation>
    <scope>NUCLEOTIDE SEQUENCE [LARGE SCALE GENOMIC DNA]</scope>
</reference>
<dbReference type="Pfam" id="PF00076">
    <property type="entry name" value="RRM_1"/>
    <property type="match status" value="1"/>
</dbReference>
<dbReference type="InterPro" id="IPR012677">
    <property type="entry name" value="Nucleotide-bd_a/b_plait_sf"/>
</dbReference>
<dbReference type="Gramene" id="ESQ56229">
    <property type="protein sequence ID" value="ESQ56229"/>
    <property type="gene ID" value="EUTSA_v10026891mg"/>
</dbReference>
<keyword evidence="1" id="KW-0694">RNA-binding</keyword>
<evidence type="ECO:0000313" key="5">
    <source>
        <dbReference type="Proteomes" id="UP000030689"/>
    </source>
</evidence>
<dbReference type="Proteomes" id="UP000030689">
    <property type="component" value="Unassembled WGS sequence"/>
</dbReference>
<evidence type="ECO:0000256" key="2">
    <source>
        <dbReference type="SAM" id="MobiDB-lite"/>
    </source>
</evidence>
<dbReference type="KEGG" id="eus:EUTSA_v10026891mg"/>
<protein>
    <recommendedName>
        <fullName evidence="3">RRM domain-containing protein</fullName>
    </recommendedName>
</protein>
<dbReference type="PROSITE" id="PS50102">
    <property type="entry name" value="RRM"/>
    <property type="match status" value="1"/>
</dbReference>
<proteinExistence type="predicted"/>
<dbReference type="SMART" id="SM00360">
    <property type="entry name" value="RRM"/>
    <property type="match status" value="1"/>
</dbReference>
<dbReference type="OMA" id="FNGCEIC"/>
<evidence type="ECO:0000259" key="3">
    <source>
        <dbReference type="PROSITE" id="PS50102"/>
    </source>
</evidence>
<feature type="domain" description="RRM" evidence="3">
    <location>
        <begin position="94"/>
        <end position="173"/>
    </location>
</feature>
<dbReference type="Gene3D" id="3.30.70.330">
    <property type="match status" value="1"/>
</dbReference>
<dbReference type="SUPFAM" id="SSF54928">
    <property type="entry name" value="RNA-binding domain, RBD"/>
    <property type="match status" value="1"/>
</dbReference>
<keyword evidence="5" id="KW-1185">Reference proteome</keyword>
<evidence type="ECO:0000256" key="1">
    <source>
        <dbReference type="PROSITE-ProRule" id="PRU00176"/>
    </source>
</evidence>
<evidence type="ECO:0000313" key="4">
    <source>
        <dbReference type="EMBL" id="ESQ56229.1"/>
    </source>
</evidence>
<feature type="compositionally biased region" description="Basic and acidic residues" evidence="2">
    <location>
        <begin position="58"/>
        <end position="70"/>
    </location>
</feature>
<feature type="compositionally biased region" description="Basic and acidic residues" evidence="2">
    <location>
        <begin position="30"/>
        <end position="47"/>
    </location>
</feature>
<dbReference type="GO" id="GO:0003723">
    <property type="term" value="F:RNA binding"/>
    <property type="evidence" value="ECO:0007669"/>
    <property type="project" value="UniProtKB-UniRule"/>
</dbReference>
<dbReference type="InterPro" id="IPR035979">
    <property type="entry name" value="RBD_domain_sf"/>
</dbReference>
<dbReference type="EMBL" id="KI517384">
    <property type="protein sequence ID" value="ESQ56229.1"/>
    <property type="molecule type" value="Genomic_DNA"/>
</dbReference>